<dbReference type="PRINTS" id="PR00783">
    <property type="entry name" value="MINTRINSICP"/>
</dbReference>
<evidence type="ECO:0000256" key="4">
    <source>
        <dbReference type="ARBA" id="ARBA00022692"/>
    </source>
</evidence>
<dbReference type="Pfam" id="PF00230">
    <property type="entry name" value="MIP"/>
    <property type="match status" value="1"/>
</dbReference>
<dbReference type="Proteomes" id="UP001369086">
    <property type="component" value="Unassembled WGS sequence"/>
</dbReference>
<evidence type="ECO:0000256" key="6">
    <source>
        <dbReference type="ARBA" id="ARBA00023136"/>
    </source>
</evidence>
<dbReference type="PROSITE" id="PS00221">
    <property type="entry name" value="MIP"/>
    <property type="match status" value="1"/>
</dbReference>
<evidence type="ECO:0000256" key="7">
    <source>
        <dbReference type="RuleBase" id="RU000477"/>
    </source>
</evidence>
<dbReference type="EMBL" id="JAHFZB010000036">
    <property type="protein sequence ID" value="KAK6470261.1"/>
    <property type="molecule type" value="Genomic_DNA"/>
</dbReference>
<organism evidence="9 10">
    <name type="scientific">Huso huso</name>
    <name type="common">Beluga</name>
    <name type="synonym">Acipenser huso</name>
    <dbReference type="NCBI Taxonomy" id="61971"/>
    <lineage>
        <taxon>Eukaryota</taxon>
        <taxon>Metazoa</taxon>
        <taxon>Chordata</taxon>
        <taxon>Craniata</taxon>
        <taxon>Vertebrata</taxon>
        <taxon>Euteleostomi</taxon>
        <taxon>Actinopterygii</taxon>
        <taxon>Chondrostei</taxon>
        <taxon>Acipenseriformes</taxon>
        <taxon>Acipenseridae</taxon>
        <taxon>Huso</taxon>
    </lineage>
</organism>
<keyword evidence="4 7" id="KW-0812">Transmembrane</keyword>
<reference evidence="9 10" key="1">
    <citation type="submission" date="2021-05" db="EMBL/GenBank/DDBJ databases">
        <authorList>
            <person name="Zahm M."/>
            <person name="Klopp C."/>
            <person name="Cabau C."/>
            <person name="Kuhl H."/>
            <person name="Suciu R."/>
            <person name="Ciorpac M."/>
            <person name="Holostenco D."/>
            <person name="Gessner J."/>
            <person name="Wuertz S."/>
            <person name="Hohne C."/>
            <person name="Stock M."/>
            <person name="Gislard M."/>
            <person name="Lluch J."/>
            <person name="Milhes M."/>
            <person name="Lampietro C."/>
            <person name="Lopez Roques C."/>
            <person name="Donnadieu C."/>
            <person name="Du K."/>
            <person name="Schartl M."/>
            <person name="Guiguen Y."/>
        </authorList>
    </citation>
    <scope>NUCLEOTIDE SEQUENCE [LARGE SCALE GENOMIC DNA]</scope>
    <source>
        <strain evidence="9">Hh-F2</strain>
        <tissue evidence="9">Blood</tissue>
    </source>
</reference>
<name>A0ABR0YC86_HUSHU</name>
<dbReference type="SUPFAM" id="SSF81338">
    <property type="entry name" value="Aquaporin-like"/>
    <property type="match status" value="1"/>
</dbReference>
<evidence type="ECO:0000313" key="9">
    <source>
        <dbReference type="EMBL" id="KAK6470261.1"/>
    </source>
</evidence>
<dbReference type="PANTHER" id="PTHR19139">
    <property type="entry name" value="AQUAPORIN TRANSPORTER"/>
    <property type="match status" value="1"/>
</dbReference>
<feature type="transmembrane region" description="Helical" evidence="8">
    <location>
        <begin position="224"/>
        <end position="243"/>
    </location>
</feature>
<evidence type="ECO:0000256" key="1">
    <source>
        <dbReference type="ARBA" id="ARBA00004141"/>
    </source>
</evidence>
<comment type="subcellular location">
    <subcellularLocation>
        <location evidence="1">Membrane</location>
        <topology evidence="1">Multi-pass membrane protein</topology>
    </subcellularLocation>
</comment>
<dbReference type="InterPro" id="IPR034294">
    <property type="entry name" value="Aquaporin_transptr"/>
</dbReference>
<evidence type="ECO:0000313" key="10">
    <source>
        <dbReference type="Proteomes" id="UP001369086"/>
    </source>
</evidence>
<keyword evidence="6 8" id="KW-0472">Membrane</keyword>
<dbReference type="NCBIfam" id="TIGR00861">
    <property type="entry name" value="MIP"/>
    <property type="match status" value="1"/>
</dbReference>
<sequence>MTAVAIIVLVEILLASKMLEEMRLVQILKETWTLSFLRCIFSEFVGTAVFVFASLASTIMWHQPTAEAGGSSSGPQSHSLATDLTHDLSVGAPQHSTASVMQASPDPVHVSLTFGISVAVVSLCLGSAGGVHLNPAVTLALLAGFRVSPMRAVLYVIAQLLGSITASAFLHGVTPAGVRGDLGLNTLSPGVSKFQALGVEMVITSQLILCVFATSDKKSSLNKFAPVIIGLSVTLGHLVAIGFTSCSMNPARSFGPAVVTASFKNHWVFWVGPLGGAILAALVYDFMLVPRWSSLTEWLTGMREAFLTDSDTSPDNTSTNNANEP</sequence>
<evidence type="ECO:0000256" key="8">
    <source>
        <dbReference type="SAM" id="Phobius"/>
    </source>
</evidence>
<gene>
    <name evidence="9" type="ORF">HHUSO_G31220</name>
</gene>
<accession>A0ABR0YC86</accession>
<feature type="transmembrane region" description="Helical" evidence="8">
    <location>
        <begin position="152"/>
        <end position="174"/>
    </location>
</feature>
<evidence type="ECO:0000256" key="5">
    <source>
        <dbReference type="ARBA" id="ARBA00022989"/>
    </source>
</evidence>
<keyword evidence="5 8" id="KW-1133">Transmembrane helix</keyword>
<dbReference type="CDD" id="cd00333">
    <property type="entry name" value="MIP"/>
    <property type="match status" value="1"/>
</dbReference>
<keyword evidence="3 7" id="KW-0813">Transport</keyword>
<comment type="caution">
    <text evidence="9">The sequence shown here is derived from an EMBL/GenBank/DDBJ whole genome shotgun (WGS) entry which is preliminary data.</text>
</comment>
<protein>
    <submittedName>
        <fullName evidence="9">Aquaporin-1-like</fullName>
    </submittedName>
</protein>
<dbReference type="InterPro" id="IPR022357">
    <property type="entry name" value="MIP_CS"/>
</dbReference>
<comment type="similarity">
    <text evidence="2 7">Belongs to the MIP/aquaporin (TC 1.A.8) family.</text>
</comment>
<evidence type="ECO:0000256" key="2">
    <source>
        <dbReference type="ARBA" id="ARBA00006175"/>
    </source>
</evidence>
<dbReference type="InterPro" id="IPR023271">
    <property type="entry name" value="Aquaporin-like"/>
</dbReference>
<dbReference type="InterPro" id="IPR000425">
    <property type="entry name" value="MIP"/>
</dbReference>
<dbReference type="PANTHER" id="PTHR19139:SF161">
    <property type="entry name" value="AQUAPORIN-1"/>
    <property type="match status" value="1"/>
</dbReference>
<keyword evidence="10" id="KW-1185">Reference proteome</keyword>
<feature type="transmembrane region" description="Helical" evidence="8">
    <location>
        <begin position="267"/>
        <end position="289"/>
    </location>
</feature>
<dbReference type="Gene3D" id="1.20.1080.10">
    <property type="entry name" value="Glycerol uptake facilitator protein"/>
    <property type="match status" value="1"/>
</dbReference>
<evidence type="ECO:0000256" key="3">
    <source>
        <dbReference type="ARBA" id="ARBA00022448"/>
    </source>
</evidence>
<feature type="transmembrane region" description="Helical" evidence="8">
    <location>
        <begin position="31"/>
        <end position="53"/>
    </location>
</feature>
<proteinExistence type="inferred from homology"/>